<keyword evidence="7" id="KW-0963">Cytoplasm</keyword>
<evidence type="ECO:0000256" key="6">
    <source>
        <dbReference type="ARBA" id="ARBA00018857"/>
    </source>
</evidence>
<dbReference type="RefSeq" id="XP_013784966.2">
    <property type="nucleotide sequence ID" value="XM_013929512.2"/>
</dbReference>
<gene>
    <name evidence="16 17 18" type="primary">LOC106469059</name>
</gene>
<evidence type="ECO:0000259" key="14">
    <source>
        <dbReference type="Pfam" id="PF26217"/>
    </source>
</evidence>
<dbReference type="PANTHER" id="PTHR20884:SF8">
    <property type="entry name" value="GDP-D-GLUCOSE PHOSPHORYLASE 1"/>
    <property type="match status" value="1"/>
</dbReference>
<evidence type="ECO:0000256" key="5">
    <source>
        <dbReference type="ARBA" id="ARBA00012507"/>
    </source>
</evidence>
<dbReference type="GeneID" id="106469059"/>
<keyword evidence="8" id="KW-0344">Guanine-nucleotide releasing factor</keyword>
<evidence type="ECO:0000256" key="4">
    <source>
        <dbReference type="ARBA" id="ARBA00006451"/>
    </source>
</evidence>
<feature type="domain" description="GDPGP1-like N-terminal" evidence="14">
    <location>
        <begin position="43"/>
        <end position="203"/>
    </location>
</feature>
<evidence type="ECO:0000313" key="17">
    <source>
        <dbReference type="RefSeq" id="XP_022253168.1"/>
    </source>
</evidence>
<keyword evidence="11" id="KW-0547">Nucleotide-binding</keyword>
<keyword evidence="12" id="KW-0378">Hydrolase</keyword>
<dbReference type="Proteomes" id="UP000694941">
    <property type="component" value="Unplaced"/>
</dbReference>
<evidence type="ECO:0000256" key="2">
    <source>
        <dbReference type="ARBA" id="ARBA00003049"/>
    </source>
</evidence>
<dbReference type="EC" id="2.7.7.78" evidence="5"/>
<keyword evidence="9" id="KW-0808">Transferase</keyword>
<comment type="catalytic activity">
    <reaction evidence="1">
        <text>GDP-alpha-D-glucose + phosphate = alpha-D-glucose 1-phosphate + GDP + H(+)</text>
        <dbReference type="Rhea" id="RHEA:30387"/>
        <dbReference type="ChEBI" id="CHEBI:15378"/>
        <dbReference type="ChEBI" id="CHEBI:43474"/>
        <dbReference type="ChEBI" id="CHEBI:58189"/>
        <dbReference type="ChEBI" id="CHEBI:58601"/>
        <dbReference type="ChEBI" id="CHEBI:62230"/>
        <dbReference type="EC" id="2.7.7.78"/>
    </reaction>
</comment>
<comment type="function">
    <text evidence="2">Specific and highly efficient GDP-D-glucose phosphorylase regulating the levels of GDP-D-glucose in cells.</text>
</comment>
<dbReference type="InterPro" id="IPR058866">
    <property type="entry name" value="GDPGP1_N"/>
</dbReference>
<comment type="similarity">
    <text evidence="4">Belongs to the GDPGP1 family.</text>
</comment>
<feature type="domain" description="GDPGP1-like C-terminal" evidence="13">
    <location>
        <begin position="224"/>
        <end position="356"/>
    </location>
</feature>
<comment type="subcellular location">
    <subcellularLocation>
        <location evidence="3">Cytoplasm</location>
    </subcellularLocation>
</comment>
<organism evidence="15 18">
    <name type="scientific">Limulus polyphemus</name>
    <name type="common">Atlantic horseshoe crab</name>
    <dbReference type="NCBI Taxonomy" id="6850"/>
    <lineage>
        <taxon>Eukaryota</taxon>
        <taxon>Metazoa</taxon>
        <taxon>Ecdysozoa</taxon>
        <taxon>Arthropoda</taxon>
        <taxon>Chelicerata</taxon>
        <taxon>Merostomata</taxon>
        <taxon>Xiphosura</taxon>
        <taxon>Limulidae</taxon>
        <taxon>Limulus</taxon>
    </lineage>
</organism>
<dbReference type="InterPro" id="IPR058865">
    <property type="entry name" value="GDPGP1_C"/>
</dbReference>
<proteinExistence type="inferred from homology"/>
<keyword evidence="10" id="KW-0548">Nucleotidyltransferase</keyword>
<evidence type="ECO:0000256" key="12">
    <source>
        <dbReference type="ARBA" id="ARBA00022801"/>
    </source>
</evidence>
<evidence type="ECO:0000313" key="15">
    <source>
        <dbReference type="Proteomes" id="UP000694941"/>
    </source>
</evidence>
<evidence type="ECO:0000256" key="3">
    <source>
        <dbReference type="ARBA" id="ARBA00004496"/>
    </source>
</evidence>
<reference evidence="16 17" key="1">
    <citation type="submission" date="2025-05" db="UniProtKB">
        <authorList>
            <consortium name="RefSeq"/>
        </authorList>
    </citation>
    <scope>IDENTIFICATION</scope>
    <source>
        <tissue evidence="16 17">Muscle</tissue>
    </source>
</reference>
<evidence type="ECO:0000256" key="9">
    <source>
        <dbReference type="ARBA" id="ARBA00022679"/>
    </source>
</evidence>
<evidence type="ECO:0000256" key="7">
    <source>
        <dbReference type="ARBA" id="ARBA00022490"/>
    </source>
</evidence>
<dbReference type="InterPro" id="IPR026506">
    <property type="entry name" value="GDPGP"/>
</dbReference>
<evidence type="ECO:0000259" key="13">
    <source>
        <dbReference type="Pfam" id="PF26216"/>
    </source>
</evidence>
<accession>A0ABM1TBB3</accession>
<dbReference type="PANTHER" id="PTHR20884">
    <property type="entry name" value="GDP-D-GLUCOSE PHOSPHORYLASE 1"/>
    <property type="match status" value="1"/>
</dbReference>
<evidence type="ECO:0000313" key="16">
    <source>
        <dbReference type="RefSeq" id="XP_013784966.2"/>
    </source>
</evidence>
<sequence>MENEAAFLPCSMRNSSEEKEFSYTGEEFIFQVPRSFIDRGASKFDQVLQRKWEAAMKKKYFRYHLDKLETKVLPGKYGFVAQLNVKRAQERRKPQDVVDLEMPFNPNLFNFTKVKQHEVLFSLNPNQEAELSSHQVIINVSPLEYCNCLLVPFVNSCLPQVVNESGLQLAVEMLLLSADPSFRVGFNSLGAYASVNHYHFHLYYLSHHLFIEITPVQHLSGLCYEVVNYPGKGFVFQLLQNSQFTVVLKSVMKVIKYLLDESIAHNILITRGQRLDGKQDEYEIYEAVRIFVWARKSSFGVKNDEAFNPALCELGGHLPIKNERSFQNISEAAVASILDDVCSEAFFKVREHVKQICDV</sequence>
<dbReference type="Pfam" id="PF26217">
    <property type="entry name" value="GDPGP1_N"/>
    <property type="match status" value="1"/>
</dbReference>
<keyword evidence="15" id="KW-1185">Reference proteome</keyword>
<evidence type="ECO:0000256" key="8">
    <source>
        <dbReference type="ARBA" id="ARBA00022658"/>
    </source>
</evidence>
<evidence type="ECO:0000256" key="1">
    <source>
        <dbReference type="ARBA" id="ARBA00000063"/>
    </source>
</evidence>
<protein>
    <recommendedName>
        <fullName evidence="6">GDP-D-glucose phosphorylase 1</fullName>
        <ecNumber evidence="5">2.7.7.78</ecNumber>
    </recommendedName>
</protein>
<name>A0ABM1TBB3_LIMPO</name>
<dbReference type="RefSeq" id="XP_022253168.1">
    <property type="nucleotide sequence ID" value="XM_022397460.1"/>
</dbReference>
<evidence type="ECO:0000256" key="11">
    <source>
        <dbReference type="ARBA" id="ARBA00022741"/>
    </source>
</evidence>
<dbReference type="Pfam" id="PF26216">
    <property type="entry name" value="GDPGP1_C"/>
    <property type="match status" value="1"/>
</dbReference>
<dbReference type="RefSeq" id="XP_022253169.1">
    <property type="nucleotide sequence ID" value="XM_022397461.1"/>
</dbReference>
<evidence type="ECO:0000313" key="18">
    <source>
        <dbReference type="RefSeq" id="XP_022253169.1"/>
    </source>
</evidence>
<evidence type="ECO:0000256" key="10">
    <source>
        <dbReference type="ARBA" id="ARBA00022695"/>
    </source>
</evidence>